<evidence type="ECO:0000313" key="5">
    <source>
        <dbReference type="EMBL" id="KGM09772.1"/>
    </source>
</evidence>
<accession>A0A0A0BRN9</accession>
<dbReference type="OrthoDB" id="3217709at2"/>
<keyword evidence="2" id="KW-0067">ATP-binding</keyword>
<dbReference type="InterPro" id="IPR027417">
    <property type="entry name" value="P-loop_NTPase"/>
</dbReference>
<evidence type="ECO:0008006" key="7">
    <source>
        <dbReference type="Google" id="ProtNLM"/>
    </source>
</evidence>
<protein>
    <recommendedName>
        <fullName evidence="7">Chromosome partitioning protein</fullName>
    </recommendedName>
</protein>
<dbReference type="GO" id="GO:0009898">
    <property type="term" value="C:cytoplasmic side of plasma membrane"/>
    <property type="evidence" value="ECO:0007669"/>
    <property type="project" value="TreeGrafter"/>
</dbReference>
<evidence type="ECO:0000256" key="1">
    <source>
        <dbReference type="ARBA" id="ARBA00022741"/>
    </source>
</evidence>
<comment type="caution">
    <text evidence="4">The sequence shown here is derived from an EMBL/GenBank/DDBJ whole genome shotgun (WGS) entry which is preliminary data.</text>
</comment>
<gene>
    <name evidence="4" type="ORF">N868_18765</name>
    <name evidence="5" type="ORF">N868_18830</name>
</gene>
<dbReference type="GO" id="GO:0005524">
    <property type="term" value="F:ATP binding"/>
    <property type="evidence" value="ECO:0007669"/>
    <property type="project" value="UniProtKB-KW"/>
</dbReference>
<dbReference type="Proteomes" id="UP000029839">
    <property type="component" value="Unassembled WGS sequence"/>
</dbReference>
<keyword evidence="6" id="KW-1185">Reference proteome</keyword>
<organism evidence="4 6">
    <name type="scientific">Cellulomonas carbonis T26</name>
    <dbReference type="NCBI Taxonomy" id="947969"/>
    <lineage>
        <taxon>Bacteria</taxon>
        <taxon>Bacillati</taxon>
        <taxon>Actinomycetota</taxon>
        <taxon>Actinomycetes</taxon>
        <taxon>Micrococcales</taxon>
        <taxon>Cellulomonadaceae</taxon>
        <taxon>Cellulomonas</taxon>
    </lineage>
</organism>
<keyword evidence="1" id="KW-0547">Nucleotide-binding</keyword>
<sequence>MSTGVLCAVRGAAEATAVQLLGESSRLEVTRRCADLAELLASAAAGAGAVAVVTAGVPGLDREAVHHLHGSGVWVVLLVDGVAPWEALPAELGADAVLDVRHVDELPAVVTALLDEAGRTGARPGSPTRPATAVDPAARLEGPAPDAAPGGGRRPAEGTLVAVWGPTGAPGRTTLAVNLAAELAATSAEPAGGSALLVDADTYGGTVAPVLGLLDEAPGLAAAARAAASGRLDVAVLATLSPVLDGGLRVLSGISRADRWPEVAPASLDVLWSVARELVRWTVVDCGFCLEEDELLAYDTRAPRRNGATLSAVEAADVLVVVGAGDPIGMQRLVRGLGELRDRLPAVEPVVVVNRVRASASGPQPGDAIRDALHRYAGVADVRLVPDDGPACDAALLAGRTLVEHVPTSPARRAVSRLAEEVVARRALVTAH</sequence>
<dbReference type="EMBL" id="AXCY01000078">
    <property type="protein sequence ID" value="KGM09759.1"/>
    <property type="molecule type" value="Genomic_DNA"/>
</dbReference>
<dbReference type="EMBL" id="AXCY01000078">
    <property type="protein sequence ID" value="KGM09772.1"/>
    <property type="molecule type" value="Genomic_DNA"/>
</dbReference>
<dbReference type="GO" id="GO:0051782">
    <property type="term" value="P:negative regulation of cell division"/>
    <property type="evidence" value="ECO:0007669"/>
    <property type="project" value="TreeGrafter"/>
</dbReference>
<dbReference type="RefSeq" id="WP_043608099.1">
    <property type="nucleotide sequence ID" value="NZ_AXCY01000078.1"/>
</dbReference>
<evidence type="ECO:0000313" key="4">
    <source>
        <dbReference type="EMBL" id="KGM09759.1"/>
    </source>
</evidence>
<evidence type="ECO:0000256" key="3">
    <source>
        <dbReference type="SAM" id="MobiDB-lite"/>
    </source>
</evidence>
<reference evidence="4 6" key="2">
    <citation type="journal article" date="2015" name="Stand. Genomic Sci.">
        <title>Draft genome sequence of Cellulomonas carbonis T26(T) and comparative analysis of six Cellulomonas genomes.</title>
        <authorList>
            <person name="Zhuang W."/>
            <person name="Zhang S."/>
            <person name="Xia X."/>
            <person name="Wang G."/>
        </authorList>
    </citation>
    <scope>NUCLEOTIDE SEQUENCE [LARGE SCALE GENOMIC DNA]</scope>
    <source>
        <strain evidence="4 6">T26</strain>
    </source>
</reference>
<proteinExistence type="predicted"/>
<dbReference type="GO" id="GO:0016887">
    <property type="term" value="F:ATP hydrolysis activity"/>
    <property type="evidence" value="ECO:0007669"/>
    <property type="project" value="TreeGrafter"/>
</dbReference>
<dbReference type="SUPFAM" id="SSF52540">
    <property type="entry name" value="P-loop containing nucleoside triphosphate hydrolases"/>
    <property type="match status" value="1"/>
</dbReference>
<evidence type="ECO:0000256" key="2">
    <source>
        <dbReference type="ARBA" id="ARBA00022840"/>
    </source>
</evidence>
<dbReference type="PANTHER" id="PTHR43384:SF6">
    <property type="entry name" value="SEPTUM SITE-DETERMINING PROTEIN MIND HOMOLOG, CHLOROPLASTIC"/>
    <property type="match status" value="1"/>
</dbReference>
<dbReference type="Gene3D" id="3.40.50.300">
    <property type="entry name" value="P-loop containing nucleotide triphosphate hydrolases"/>
    <property type="match status" value="1"/>
</dbReference>
<dbReference type="AlphaFoldDB" id="A0A0A0BRN9"/>
<reference evidence="4 6" key="1">
    <citation type="submission" date="2013-08" db="EMBL/GenBank/DDBJ databases">
        <title>Genome sequencing of Cellulomonas carbonis T26.</title>
        <authorList>
            <person name="Chen F."/>
            <person name="Li Y."/>
            <person name="Wang G."/>
        </authorList>
    </citation>
    <scope>NUCLEOTIDE SEQUENCE [LARGE SCALE GENOMIC DNA]</scope>
    <source>
        <strain evidence="4 6">T26</strain>
    </source>
</reference>
<dbReference type="InterPro" id="IPR050625">
    <property type="entry name" value="ParA/MinD_ATPase"/>
</dbReference>
<evidence type="ECO:0000313" key="6">
    <source>
        <dbReference type="Proteomes" id="UP000029839"/>
    </source>
</evidence>
<name>A0A0A0BRN9_9CELL</name>
<dbReference type="GO" id="GO:0005829">
    <property type="term" value="C:cytosol"/>
    <property type="evidence" value="ECO:0007669"/>
    <property type="project" value="TreeGrafter"/>
</dbReference>
<feature type="region of interest" description="Disordered" evidence="3">
    <location>
        <begin position="118"/>
        <end position="158"/>
    </location>
</feature>
<dbReference type="PANTHER" id="PTHR43384">
    <property type="entry name" value="SEPTUM SITE-DETERMINING PROTEIN MIND HOMOLOG, CHLOROPLASTIC-RELATED"/>
    <property type="match status" value="1"/>
</dbReference>